<feature type="transmembrane region" description="Helical" evidence="1">
    <location>
        <begin position="83"/>
        <end position="102"/>
    </location>
</feature>
<feature type="transmembrane region" description="Helical" evidence="1">
    <location>
        <begin position="191"/>
        <end position="208"/>
    </location>
</feature>
<sequence length="245" mass="27657">MPYNPCNDSARMPMPDPLIQSLPQTTAPRWTQTLWTRCRSHLLFKTIALTLFLTLFFVAYFQLLRHPVHAVTTMPLTWLDQAISFQPWTLMFYASLWVYVAIPLHLTQTRQHFIALGSAYFFLCLSGLICFYLWPTAIPRPDIPWNDYPGFGFLQSVDSAGNACPSLHVATAVFAGIWLERFLRALAVPRWLRLGNLLWCAAIVYSTIATRQHVVLDAAAGSLLGMLFGCLSAPLGRRLLPGARD</sequence>
<feature type="domain" description="Phosphatidic acid phosphatase type 2/haloperoxidase" evidence="2">
    <location>
        <begin position="134"/>
        <end position="233"/>
    </location>
</feature>
<name>A0ABU9YT00_9RHOO</name>
<protein>
    <submittedName>
        <fullName evidence="3">Phosphatase PAP2 family protein</fullName>
    </submittedName>
</protein>
<dbReference type="EMBL" id="JBDIVE010000001">
    <property type="protein sequence ID" value="MEN3066855.1"/>
    <property type="molecule type" value="Genomic_DNA"/>
</dbReference>
<keyword evidence="1" id="KW-1133">Transmembrane helix</keyword>
<proteinExistence type="predicted"/>
<feature type="transmembrane region" description="Helical" evidence="1">
    <location>
        <begin position="114"/>
        <end position="134"/>
    </location>
</feature>
<accession>A0ABU9YT00</accession>
<organism evidence="3 4">
    <name type="scientific">Uliginosibacterium sediminicola</name>
    <dbReference type="NCBI Taxonomy" id="2024550"/>
    <lineage>
        <taxon>Bacteria</taxon>
        <taxon>Pseudomonadati</taxon>
        <taxon>Pseudomonadota</taxon>
        <taxon>Betaproteobacteria</taxon>
        <taxon>Rhodocyclales</taxon>
        <taxon>Zoogloeaceae</taxon>
        <taxon>Uliginosibacterium</taxon>
    </lineage>
</organism>
<keyword evidence="1" id="KW-0472">Membrane</keyword>
<evidence type="ECO:0000313" key="3">
    <source>
        <dbReference type="EMBL" id="MEN3066855.1"/>
    </source>
</evidence>
<dbReference type="Pfam" id="PF01569">
    <property type="entry name" value="PAP2"/>
    <property type="match status" value="1"/>
</dbReference>
<evidence type="ECO:0000259" key="2">
    <source>
        <dbReference type="Pfam" id="PF01569"/>
    </source>
</evidence>
<gene>
    <name evidence="3" type="ORF">ABDB84_00105</name>
</gene>
<dbReference type="Proteomes" id="UP001410394">
    <property type="component" value="Unassembled WGS sequence"/>
</dbReference>
<feature type="transmembrane region" description="Helical" evidence="1">
    <location>
        <begin position="160"/>
        <end position="179"/>
    </location>
</feature>
<dbReference type="InterPro" id="IPR036938">
    <property type="entry name" value="PAP2/HPO_sf"/>
</dbReference>
<comment type="caution">
    <text evidence="3">The sequence shown here is derived from an EMBL/GenBank/DDBJ whole genome shotgun (WGS) entry which is preliminary data.</text>
</comment>
<dbReference type="SUPFAM" id="SSF48317">
    <property type="entry name" value="Acid phosphatase/Vanadium-dependent haloperoxidase"/>
    <property type="match status" value="1"/>
</dbReference>
<keyword evidence="4" id="KW-1185">Reference proteome</keyword>
<feature type="transmembrane region" description="Helical" evidence="1">
    <location>
        <begin position="42"/>
        <end position="63"/>
    </location>
</feature>
<reference evidence="3 4" key="1">
    <citation type="journal article" date="2018" name="Int. J. Syst. Evol. Microbiol.">
        <title>Uliginosibacterium sediminicola sp. nov., isolated from freshwater sediment.</title>
        <authorList>
            <person name="Hwang W.M."/>
            <person name="Kim S.M."/>
            <person name="Kang K."/>
            <person name="Ahn T.Y."/>
        </authorList>
    </citation>
    <scope>NUCLEOTIDE SEQUENCE [LARGE SCALE GENOMIC DNA]</scope>
    <source>
        <strain evidence="3 4">M1-21</strain>
    </source>
</reference>
<feature type="transmembrane region" description="Helical" evidence="1">
    <location>
        <begin position="214"/>
        <end position="235"/>
    </location>
</feature>
<dbReference type="RefSeq" id="WP_345917626.1">
    <property type="nucleotide sequence ID" value="NZ_JBDIVE010000001.1"/>
</dbReference>
<evidence type="ECO:0000313" key="4">
    <source>
        <dbReference type="Proteomes" id="UP001410394"/>
    </source>
</evidence>
<keyword evidence="1" id="KW-0812">Transmembrane</keyword>
<dbReference type="InterPro" id="IPR000326">
    <property type="entry name" value="PAP2/HPO"/>
</dbReference>
<evidence type="ECO:0000256" key="1">
    <source>
        <dbReference type="SAM" id="Phobius"/>
    </source>
</evidence>
<dbReference type="Gene3D" id="1.20.144.10">
    <property type="entry name" value="Phosphatidic acid phosphatase type 2/haloperoxidase"/>
    <property type="match status" value="1"/>
</dbReference>